<evidence type="ECO:0000256" key="7">
    <source>
        <dbReference type="SAM" id="Phobius"/>
    </source>
</evidence>
<organism evidence="9 10">
    <name type="scientific">Cladobotryum mycophilum</name>
    <dbReference type="NCBI Taxonomy" id="491253"/>
    <lineage>
        <taxon>Eukaryota</taxon>
        <taxon>Fungi</taxon>
        <taxon>Dikarya</taxon>
        <taxon>Ascomycota</taxon>
        <taxon>Pezizomycotina</taxon>
        <taxon>Sordariomycetes</taxon>
        <taxon>Hypocreomycetidae</taxon>
        <taxon>Hypocreales</taxon>
        <taxon>Hypocreaceae</taxon>
        <taxon>Cladobotryum</taxon>
    </lineage>
</organism>
<feature type="transmembrane region" description="Helical" evidence="7">
    <location>
        <begin position="136"/>
        <end position="159"/>
    </location>
</feature>
<feature type="transmembrane region" description="Helical" evidence="7">
    <location>
        <begin position="215"/>
        <end position="237"/>
    </location>
</feature>
<protein>
    <recommendedName>
        <fullName evidence="8">Rhodopsin domain-containing protein</fullName>
    </recommendedName>
</protein>
<name>A0ABR0S9G4_9HYPO</name>
<evidence type="ECO:0000313" key="10">
    <source>
        <dbReference type="Proteomes" id="UP001338125"/>
    </source>
</evidence>
<evidence type="ECO:0000313" key="9">
    <source>
        <dbReference type="EMBL" id="KAK5988810.1"/>
    </source>
</evidence>
<evidence type="ECO:0000256" key="5">
    <source>
        <dbReference type="ARBA" id="ARBA00038359"/>
    </source>
</evidence>
<comment type="similarity">
    <text evidence="5">Belongs to the SAT4 family.</text>
</comment>
<keyword evidence="4 7" id="KW-0472">Membrane</keyword>
<evidence type="ECO:0000259" key="8">
    <source>
        <dbReference type="Pfam" id="PF20684"/>
    </source>
</evidence>
<evidence type="ECO:0000256" key="2">
    <source>
        <dbReference type="ARBA" id="ARBA00022692"/>
    </source>
</evidence>
<dbReference type="Pfam" id="PF20684">
    <property type="entry name" value="Fung_rhodopsin"/>
    <property type="match status" value="1"/>
</dbReference>
<evidence type="ECO:0000256" key="4">
    <source>
        <dbReference type="ARBA" id="ARBA00023136"/>
    </source>
</evidence>
<dbReference type="PANTHER" id="PTHR33048:SF8">
    <property type="entry name" value="INTEGRAL MEMBRANE PROTEIN-RELATED"/>
    <property type="match status" value="1"/>
</dbReference>
<keyword evidence="3 7" id="KW-1133">Transmembrane helix</keyword>
<comment type="subcellular location">
    <subcellularLocation>
        <location evidence="1">Membrane</location>
        <topology evidence="1">Multi-pass membrane protein</topology>
    </subcellularLocation>
</comment>
<feature type="transmembrane region" description="Helical" evidence="7">
    <location>
        <begin position="249"/>
        <end position="272"/>
    </location>
</feature>
<reference evidence="9 10" key="1">
    <citation type="submission" date="2024-01" db="EMBL/GenBank/DDBJ databases">
        <title>Complete genome of Cladobotryum mycophilum ATHUM6906.</title>
        <authorList>
            <person name="Christinaki A.C."/>
            <person name="Myridakis A.I."/>
            <person name="Kouvelis V.N."/>
        </authorList>
    </citation>
    <scope>NUCLEOTIDE SEQUENCE [LARGE SCALE GENOMIC DNA]</scope>
    <source>
        <strain evidence="9 10">ATHUM6906</strain>
    </source>
</reference>
<sequence length="360" mass="39426">MAASNGTYYSAAYLAESKTGLVNAFYSIPIPLEIASTAFRLWARTHGHSGFRLAFDDYFMIFATVVAVAECITGLIYGAPFGLGRHIQAVSEDDARMFLKGDYIFSHFYNAAISLTKLSVLSLYYRIFATRKFRTIVLATAAFICAWFFVIEVVLGLGCRPIQAWWDETRGNCVNKVDFTYFTNVTNLVADLWIFAIPIPVILNLQAAREKRLSLVFLFSVGLGTCAISAARLSFVFGVGSPDFTWYEASLGILSAWEPCGAILCANLPLVYRSLINILGKVKATVRSSHSRGGGGGFTLSSEGQSLKELGGEGNRTVTEVSAHKTPSNSTEMDMLKLEGIVVQRGFTQDSQRDVEGIGR</sequence>
<feature type="compositionally biased region" description="Polar residues" evidence="6">
    <location>
        <begin position="316"/>
        <end position="329"/>
    </location>
</feature>
<comment type="caution">
    <text evidence="9">The sequence shown here is derived from an EMBL/GenBank/DDBJ whole genome shotgun (WGS) entry which is preliminary data.</text>
</comment>
<dbReference type="InterPro" id="IPR052337">
    <property type="entry name" value="SAT4-like"/>
</dbReference>
<feature type="transmembrane region" description="Helical" evidence="7">
    <location>
        <begin position="179"/>
        <end position="203"/>
    </location>
</feature>
<evidence type="ECO:0000256" key="3">
    <source>
        <dbReference type="ARBA" id="ARBA00022989"/>
    </source>
</evidence>
<feature type="region of interest" description="Disordered" evidence="6">
    <location>
        <begin position="309"/>
        <end position="329"/>
    </location>
</feature>
<gene>
    <name evidence="9" type="ORF">PT974_10304</name>
</gene>
<dbReference type="Proteomes" id="UP001338125">
    <property type="component" value="Unassembled WGS sequence"/>
</dbReference>
<keyword evidence="10" id="KW-1185">Reference proteome</keyword>
<proteinExistence type="inferred from homology"/>
<dbReference type="InterPro" id="IPR049326">
    <property type="entry name" value="Rhodopsin_dom_fungi"/>
</dbReference>
<dbReference type="PANTHER" id="PTHR33048">
    <property type="entry name" value="PTH11-LIKE INTEGRAL MEMBRANE PROTEIN (AFU_ORTHOLOGUE AFUA_5G11245)"/>
    <property type="match status" value="1"/>
</dbReference>
<accession>A0ABR0S9G4</accession>
<keyword evidence="2 7" id="KW-0812">Transmembrane</keyword>
<feature type="transmembrane region" description="Helical" evidence="7">
    <location>
        <begin position="58"/>
        <end position="83"/>
    </location>
</feature>
<evidence type="ECO:0000256" key="1">
    <source>
        <dbReference type="ARBA" id="ARBA00004141"/>
    </source>
</evidence>
<feature type="domain" description="Rhodopsin" evidence="8">
    <location>
        <begin position="39"/>
        <end position="272"/>
    </location>
</feature>
<dbReference type="EMBL" id="JAVFKD010000015">
    <property type="protein sequence ID" value="KAK5988810.1"/>
    <property type="molecule type" value="Genomic_DNA"/>
</dbReference>
<evidence type="ECO:0000256" key="6">
    <source>
        <dbReference type="SAM" id="MobiDB-lite"/>
    </source>
</evidence>